<accession>A0ABD5XZJ3</accession>
<proteinExistence type="inferred from homology"/>
<feature type="domain" description="Fumarylacetoacetase-like C-terminal" evidence="3">
    <location>
        <begin position="103"/>
        <end position="284"/>
    </location>
</feature>
<name>A0ABD5XZJ3_9EURY</name>
<dbReference type="Proteomes" id="UP001596432">
    <property type="component" value="Unassembled WGS sequence"/>
</dbReference>
<dbReference type="GO" id="GO:0046872">
    <property type="term" value="F:metal ion binding"/>
    <property type="evidence" value="ECO:0007669"/>
    <property type="project" value="UniProtKB-KW"/>
</dbReference>
<evidence type="ECO:0000256" key="1">
    <source>
        <dbReference type="ARBA" id="ARBA00010211"/>
    </source>
</evidence>
<comment type="similarity">
    <text evidence="1">Belongs to the FAH family.</text>
</comment>
<reference evidence="4 5" key="1">
    <citation type="journal article" date="2019" name="Int. J. Syst. Evol. Microbiol.">
        <title>The Global Catalogue of Microorganisms (GCM) 10K type strain sequencing project: providing services to taxonomists for standard genome sequencing and annotation.</title>
        <authorList>
            <consortium name="The Broad Institute Genomics Platform"/>
            <consortium name="The Broad Institute Genome Sequencing Center for Infectious Disease"/>
            <person name="Wu L."/>
            <person name="Ma J."/>
        </authorList>
    </citation>
    <scope>NUCLEOTIDE SEQUENCE [LARGE SCALE GENOMIC DNA]</scope>
    <source>
        <strain evidence="4 5">XZYJT29</strain>
    </source>
</reference>
<organism evidence="4 5">
    <name type="scientific">Halosimplex aquaticum</name>
    <dbReference type="NCBI Taxonomy" id="3026162"/>
    <lineage>
        <taxon>Archaea</taxon>
        <taxon>Methanobacteriati</taxon>
        <taxon>Methanobacteriota</taxon>
        <taxon>Stenosarchaea group</taxon>
        <taxon>Halobacteria</taxon>
        <taxon>Halobacteriales</taxon>
        <taxon>Haloarculaceae</taxon>
        <taxon>Halosimplex</taxon>
    </lineage>
</organism>
<gene>
    <name evidence="4" type="ORF">ACFQMA_12070</name>
</gene>
<dbReference type="Gene3D" id="3.90.850.10">
    <property type="entry name" value="Fumarylacetoacetase-like, C-terminal domain"/>
    <property type="match status" value="1"/>
</dbReference>
<dbReference type="GeneID" id="78820854"/>
<keyword evidence="2" id="KW-0479">Metal-binding</keyword>
<dbReference type="Pfam" id="PF01557">
    <property type="entry name" value="FAA_hydrolase"/>
    <property type="match status" value="1"/>
</dbReference>
<dbReference type="EMBL" id="JBHTAS010000001">
    <property type="protein sequence ID" value="MFC7140558.1"/>
    <property type="molecule type" value="Genomic_DNA"/>
</dbReference>
<evidence type="ECO:0000313" key="5">
    <source>
        <dbReference type="Proteomes" id="UP001596432"/>
    </source>
</evidence>
<evidence type="ECO:0000259" key="3">
    <source>
        <dbReference type="Pfam" id="PF01557"/>
    </source>
</evidence>
<evidence type="ECO:0000313" key="4">
    <source>
        <dbReference type="EMBL" id="MFC7140558.1"/>
    </source>
</evidence>
<dbReference type="InterPro" id="IPR011234">
    <property type="entry name" value="Fumarylacetoacetase-like_C"/>
</dbReference>
<dbReference type="InterPro" id="IPR036663">
    <property type="entry name" value="Fumarylacetoacetase_C_sf"/>
</dbReference>
<dbReference type="GO" id="GO:0016787">
    <property type="term" value="F:hydrolase activity"/>
    <property type="evidence" value="ECO:0007669"/>
    <property type="project" value="UniProtKB-KW"/>
</dbReference>
<evidence type="ECO:0000256" key="2">
    <source>
        <dbReference type="ARBA" id="ARBA00022723"/>
    </source>
</evidence>
<dbReference type="PANTHER" id="PTHR42796:SF7">
    <property type="entry name" value="2-DEHYDRO-3-DEOXY-D-ARABINONATE DEHYDRATASE"/>
    <property type="match status" value="1"/>
</dbReference>
<dbReference type="SUPFAM" id="SSF56529">
    <property type="entry name" value="FAH"/>
    <property type="match status" value="1"/>
</dbReference>
<dbReference type="GO" id="GO:0044281">
    <property type="term" value="P:small molecule metabolic process"/>
    <property type="evidence" value="ECO:0007669"/>
    <property type="project" value="UniProtKB-ARBA"/>
</dbReference>
<keyword evidence="4" id="KW-0378">Hydrolase</keyword>
<comment type="caution">
    <text evidence="4">The sequence shown here is derived from an EMBL/GenBank/DDBJ whole genome shotgun (WGS) entry which is preliminary data.</text>
</comment>
<keyword evidence="5" id="KW-1185">Reference proteome</keyword>
<sequence>MRYFQTGDRTEPAVVVEHDDGLYDLSEAAVGIDSFRELARSAAIADRSLTDLTAALCEDAPTVAREAVRSELRMPVRPDEIWGAGVTYAISQEDRQEEGGLGETYLDAYEAERPEVYFKATPTRTVGPGEAVGIRGDSDWNAPEPELSLVLLDGEIVGYTVGNDVCSRSIERENLLYLPQSKIYDRSCAIGPAVALVDDPHDLEMSMTIERDGESVFSESTSTAEMVRTCEELASYFRRHNYVPELTVLLTGTSIIPPADVTLREGDTVEITIEGVGTLENDVVEV</sequence>
<dbReference type="AlphaFoldDB" id="A0ABD5XZJ3"/>
<dbReference type="RefSeq" id="WP_274326113.1">
    <property type="nucleotide sequence ID" value="NZ_CP118158.1"/>
</dbReference>
<dbReference type="InterPro" id="IPR051121">
    <property type="entry name" value="FAH"/>
</dbReference>
<dbReference type="PANTHER" id="PTHR42796">
    <property type="entry name" value="FUMARYLACETOACETATE HYDROLASE DOMAIN-CONTAINING PROTEIN 2A-RELATED"/>
    <property type="match status" value="1"/>
</dbReference>
<protein>
    <submittedName>
        <fullName evidence="4">Fumarylacetoacetate hydrolase family protein</fullName>
    </submittedName>
</protein>